<feature type="region of interest" description="Disordered" evidence="4">
    <location>
        <begin position="1"/>
        <end position="64"/>
    </location>
</feature>
<dbReference type="InterPro" id="IPR002641">
    <property type="entry name" value="PNPLA_dom"/>
</dbReference>
<evidence type="ECO:0000256" key="4">
    <source>
        <dbReference type="SAM" id="MobiDB-lite"/>
    </source>
</evidence>
<dbReference type="GO" id="GO:0016042">
    <property type="term" value="P:lipid catabolic process"/>
    <property type="evidence" value="ECO:0007669"/>
    <property type="project" value="UniProtKB-KW"/>
</dbReference>
<evidence type="ECO:0000259" key="5">
    <source>
        <dbReference type="Pfam" id="PF01734"/>
    </source>
</evidence>
<evidence type="ECO:0000313" key="6">
    <source>
        <dbReference type="EMBL" id="SPQ23167.1"/>
    </source>
</evidence>
<dbReference type="GO" id="GO:0019369">
    <property type="term" value="P:arachidonate metabolic process"/>
    <property type="evidence" value="ECO:0007669"/>
    <property type="project" value="TreeGrafter"/>
</dbReference>
<keyword evidence="2" id="KW-0442">Lipid degradation</keyword>
<dbReference type="EMBL" id="OUUZ01000010">
    <property type="protein sequence ID" value="SPQ23167.1"/>
    <property type="molecule type" value="Genomic_DNA"/>
</dbReference>
<dbReference type="GO" id="GO:0046486">
    <property type="term" value="P:glycerolipid metabolic process"/>
    <property type="evidence" value="ECO:0007669"/>
    <property type="project" value="UniProtKB-ARBA"/>
</dbReference>
<feature type="domain" description="PNPLA" evidence="5">
    <location>
        <begin position="76"/>
        <end position="320"/>
    </location>
</feature>
<dbReference type="SUPFAM" id="SSF52151">
    <property type="entry name" value="FabD/lysophospholipase-like"/>
    <property type="match status" value="1"/>
</dbReference>
<dbReference type="PANTHER" id="PTHR24185:SF1">
    <property type="entry name" value="CALCIUM-INDEPENDENT PHOSPHOLIPASE A2-GAMMA"/>
    <property type="match status" value="1"/>
</dbReference>
<sequence>MTEVARPPGEPRPQAPAPVSALRSSRPKPKRVATRVSIVTPKDSTTSDATSPRPASAGTPPGLKVTSTPWAKRLILTLDGGGIRGYSSLIVLRALMREIARIEQSLEPRASASTHTTQIPRHEIPDDVFKDGQYLPCHYFDYIAGTSVGGLVAIMLGMLGMSVDDCIDEFHRQNKAIPLADNASVVSSIEFPLLYRRSTWPTKRTRSFFDTFAKFTVTATGRTLTGTSTVPSLSPASSQVSAASSEFRKDVYQCQTLAWCTEVEPKRARRPYAFCTYAEDENSNSGQLISIPEVAKAITTPSRYYFKPFKLGSGQFVDGSKQIRDPTLEVLKEISSLLDESEPAIDLLLSLGTDEHHAWFYEKLRGINTATAASAADRQAISKEEGRSYKHYHRFEVPDIKLGWRKKYFLREIEQATDAWLAAPAQQAEITRYATMLVERRRARAATTRWETFALGVRYVCFHDECKGDGRAEALEEQDRGVRWFEGRGAFFDHLDRKHRLLKMAARGPMDVEKELDKGRRFGCI</sequence>
<dbReference type="Proteomes" id="UP000289323">
    <property type="component" value="Unassembled WGS sequence"/>
</dbReference>
<dbReference type="GO" id="GO:0016020">
    <property type="term" value="C:membrane"/>
    <property type="evidence" value="ECO:0007669"/>
    <property type="project" value="TreeGrafter"/>
</dbReference>
<name>A0A3S4B6L5_9PEZI</name>
<evidence type="ECO:0000256" key="1">
    <source>
        <dbReference type="ARBA" id="ARBA00022801"/>
    </source>
</evidence>
<organism evidence="6 7">
    <name type="scientific">Thermothielavioides terrestris</name>
    <dbReference type="NCBI Taxonomy" id="2587410"/>
    <lineage>
        <taxon>Eukaryota</taxon>
        <taxon>Fungi</taxon>
        <taxon>Dikarya</taxon>
        <taxon>Ascomycota</taxon>
        <taxon>Pezizomycotina</taxon>
        <taxon>Sordariomycetes</taxon>
        <taxon>Sordariomycetidae</taxon>
        <taxon>Sordariales</taxon>
        <taxon>Chaetomiaceae</taxon>
        <taxon>Thermothielavioides</taxon>
    </lineage>
</organism>
<dbReference type="AlphaFoldDB" id="A0A3S4B6L5"/>
<dbReference type="Pfam" id="PF01734">
    <property type="entry name" value="Patatin"/>
    <property type="match status" value="1"/>
</dbReference>
<reference evidence="6 7" key="1">
    <citation type="submission" date="2018-04" db="EMBL/GenBank/DDBJ databases">
        <authorList>
            <person name="Huttner S."/>
            <person name="Dainat J."/>
        </authorList>
    </citation>
    <scope>NUCLEOTIDE SEQUENCE [LARGE SCALE GENOMIC DNA]</scope>
</reference>
<evidence type="ECO:0000313" key="7">
    <source>
        <dbReference type="Proteomes" id="UP000289323"/>
    </source>
</evidence>
<dbReference type="Gene3D" id="3.40.1090.10">
    <property type="entry name" value="Cytosolic phospholipase A2 catalytic domain"/>
    <property type="match status" value="1"/>
</dbReference>
<keyword evidence="3" id="KW-0443">Lipid metabolism</keyword>
<dbReference type="PANTHER" id="PTHR24185">
    <property type="entry name" value="CALCIUM-INDEPENDENT PHOSPHOLIPASE A2-GAMMA"/>
    <property type="match status" value="1"/>
</dbReference>
<evidence type="ECO:0000256" key="2">
    <source>
        <dbReference type="ARBA" id="ARBA00022963"/>
    </source>
</evidence>
<protein>
    <submittedName>
        <fullName evidence="6">1e61e135-7bb5-4506-85fe-6b40823d76de</fullName>
    </submittedName>
</protein>
<evidence type="ECO:0000256" key="3">
    <source>
        <dbReference type="ARBA" id="ARBA00023098"/>
    </source>
</evidence>
<dbReference type="GO" id="GO:0047499">
    <property type="term" value="F:calcium-independent phospholipase A2 activity"/>
    <property type="evidence" value="ECO:0007669"/>
    <property type="project" value="TreeGrafter"/>
</dbReference>
<gene>
    <name evidence="6" type="ORF">TT172_LOCUS5586</name>
</gene>
<dbReference type="InterPro" id="IPR016035">
    <property type="entry name" value="Acyl_Trfase/lysoPLipase"/>
</dbReference>
<proteinExistence type="predicted"/>
<accession>A0A3S4B6L5</accession>
<keyword evidence="1" id="KW-0378">Hydrolase</keyword>